<gene>
    <name evidence="3" type="ORF">DPMN_094867</name>
</gene>
<evidence type="ECO:0000256" key="1">
    <source>
        <dbReference type="SAM" id="MobiDB-lite"/>
    </source>
</evidence>
<feature type="region of interest" description="Disordered" evidence="1">
    <location>
        <begin position="27"/>
        <end position="48"/>
    </location>
</feature>
<evidence type="ECO:0000313" key="3">
    <source>
        <dbReference type="EMBL" id="KAH3852361.1"/>
    </source>
</evidence>
<keyword evidence="2" id="KW-1133">Transmembrane helix</keyword>
<sequence length="91" mass="10292">MVVPDHHLKTPSLQDCILNRRGHVKTAPPYTENDNSLPMGNSVTSARNRTISHPHSDLGMSTTFTVPIEVMMYIVMVCFVIEFLWIVLNPK</sequence>
<organism evidence="3 4">
    <name type="scientific">Dreissena polymorpha</name>
    <name type="common">Zebra mussel</name>
    <name type="synonym">Mytilus polymorpha</name>
    <dbReference type="NCBI Taxonomy" id="45954"/>
    <lineage>
        <taxon>Eukaryota</taxon>
        <taxon>Metazoa</taxon>
        <taxon>Spiralia</taxon>
        <taxon>Lophotrochozoa</taxon>
        <taxon>Mollusca</taxon>
        <taxon>Bivalvia</taxon>
        <taxon>Autobranchia</taxon>
        <taxon>Heteroconchia</taxon>
        <taxon>Euheterodonta</taxon>
        <taxon>Imparidentia</taxon>
        <taxon>Neoheterodontei</taxon>
        <taxon>Myida</taxon>
        <taxon>Dreissenoidea</taxon>
        <taxon>Dreissenidae</taxon>
        <taxon>Dreissena</taxon>
    </lineage>
</organism>
<keyword evidence="2" id="KW-0472">Membrane</keyword>
<dbReference type="Proteomes" id="UP000828390">
    <property type="component" value="Unassembled WGS sequence"/>
</dbReference>
<proteinExistence type="predicted"/>
<reference evidence="3" key="2">
    <citation type="submission" date="2020-11" db="EMBL/GenBank/DDBJ databases">
        <authorList>
            <person name="McCartney M.A."/>
            <person name="Auch B."/>
            <person name="Kono T."/>
            <person name="Mallez S."/>
            <person name="Becker A."/>
            <person name="Gohl D.M."/>
            <person name="Silverstein K.A.T."/>
            <person name="Koren S."/>
            <person name="Bechman K.B."/>
            <person name="Herman A."/>
            <person name="Abrahante J.E."/>
            <person name="Garbe J."/>
        </authorList>
    </citation>
    <scope>NUCLEOTIDE SEQUENCE</scope>
    <source>
        <strain evidence="3">Duluth1</strain>
        <tissue evidence="3">Whole animal</tissue>
    </source>
</reference>
<reference evidence="3" key="1">
    <citation type="journal article" date="2019" name="bioRxiv">
        <title>The Genome of the Zebra Mussel, Dreissena polymorpha: A Resource for Invasive Species Research.</title>
        <authorList>
            <person name="McCartney M.A."/>
            <person name="Auch B."/>
            <person name="Kono T."/>
            <person name="Mallez S."/>
            <person name="Zhang Y."/>
            <person name="Obille A."/>
            <person name="Becker A."/>
            <person name="Abrahante J.E."/>
            <person name="Garbe J."/>
            <person name="Badalamenti J.P."/>
            <person name="Herman A."/>
            <person name="Mangelson H."/>
            <person name="Liachko I."/>
            <person name="Sullivan S."/>
            <person name="Sone E.D."/>
            <person name="Koren S."/>
            <person name="Silverstein K.A.T."/>
            <person name="Beckman K.B."/>
            <person name="Gohl D.M."/>
        </authorList>
    </citation>
    <scope>NUCLEOTIDE SEQUENCE</scope>
    <source>
        <strain evidence="3">Duluth1</strain>
        <tissue evidence="3">Whole animal</tissue>
    </source>
</reference>
<dbReference type="EMBL" id="JAIWYP010000003">
    <property type="protein sequence ID" value="KAH3852361.1"/>
    <property type="molecule type" value="Genomic_DNA"/>
</dbReference>
<keyword evidence="4" id="KW-1185">Reference proteome</keyword>
<keyword evidence="2" id="KW-0812">Transmembrane</keyword>
<dbReference type="AlphaFoldDB" id="A0A9D4R273"/>
<feature type="transmembrane region" description="Helical" evidence="2">
    <location>
        <begin position="70"/>
        <end position="88"/>
    </location>
</feature>
<protein>
    <submittedName>
        <fullName evidence="3">Uncharacterized protein</fullName>
    </submittedName>
</protein>
<evidence type="ECO:0000313" key="4">
    <source>
        <dbReference type="Proteomes" id="UP000828390"/>
    </source>
</evidence>
<comment type="caution">
    <text evidence="3">The sequence shown here is derived from an EMBL/GenBank/DDBJ whole genome shotgun (WGS) entry which is preliminary data.</text>
</comment>
<accession>A0A9D4R273</accession>
<feature type="compositionally biased region" description="Polar residues" evidence="1">
    <location>
        <begin position="32"/>
        <end position="48"/>
    </location>
</feature>
<name>A0A9D4R273_DREPO</name>
<evidence type="ECO:0000256" key="2">
    <source>
        <dbReference type="SAM" id="Phobius"/>
    </source>
</evidence>